<dbReference type="InterPro" id="IPR036249">
    <property type="entry name" value="Thioredoxin-like_sf"/>
</dbReference>
<dbReference type="EMBL" id="CP042436">
    <property type="protein sequence ID" value="QEC65527.1"/>
    <property type="molecule type" value="Genomic_DNA"/>
</dbReference>
<keyword evidence="3" id="KW-1015">Disulfide bond</keyword>
<keyword evidence="4" id="KW-1133">Transmembrane helix</keyword>
<keyword evidence="4" id="KW-0472">Membrane</keyword>
<keyword evidence="4" id="KW-0812">Transmembrane</keyword>
<dbReference type="Pfam" id="PF02630">
    <property type="entry name" value="SCO1-SenC"/>
    <property type="match status" value="1"/>
</dbReference>
<feature type="binding site" evidence="2">
    <location>
        <position position="98"/>
    </location>
    <ligand>
        <name>Cu cation</name>
        <dbReference type="ChEBI" id="CHEBI:23378"/>
    </ligand>
</feature>
<comment type="similarity">
    <text evidence="1">Belongs to the SCO1/2 family.</text>
</comment>
<evidence type="ECO:0000256" key="2">
    <source>
        <dbReference type="PIRSR" id="PIRSR603782-1"/>
    </source>
</evidence>
<evidence type="ECO:0000256" key="1">
    <source>
        <dbReference type="ARBA" id="ARBA00010996"/>
    </source>
</evidence>
<gene>
    <name evidence="5" type="ORF">FRZ54_24130</name>
</gene>
<protein>
    <submittedName>
        <fullName evidence="5">SCO family protein</fullName>
    </submittedName>
</protein>
<evidence type="ECO:0000256" key="4">
    <source>
        <dbReference type="SAM" id="Phobius"/>
    </source>
</evidence>
<dbReference type="SUPFAM" id="SSF52833">
    <property type="entry name" value="Thioredoxin-like"/>
    <property type="match status" value="1"/>
</dbReference>
<dbReference type="CDD" id="cd02968">
    <property type="entry name" value="SCO"/>
    <property type="match status" value="1"/>
</dbReference>
<dbReference type="OrthoDB" id="9811998at2"/>
<dbReference type="Gene3D" id="3.40.30.10">
    <property type="entry name" value="Glutaredoxin"/>
    <property type="match status" value="1"/>
</dbReference>
<feature type="transmembrane region" description="Helical" evidence="4">
    <location>
        <begin position="6"/>
        <end position="27"/>
    </location>
</feature>
<dbReference type="InterPro" id="IPR003782">
    <property type="entry name" value="SCO1/SenC"/>
</dbReference>
<proteinExistence type="inferred from homology"/>
<feature type="binding site" evidence="2">
    <location>
        <position position="102"/>
    </location>
    <ligand>
        <name>Cu cation</name>
        <dbReference type="ChEBI" id="CHEBI:23378"/>
    </ligand>
</feature>
<dbReference type="RefSeq" id="WP_147034352.1">
    <property type="nucleotide sequence ID" value="NZ_CP042436.1"/>
</dbReference>
<keyword evidence="2" id="KW-0186">Copper</keyword>
<keyword evidence="6" id="KW-1185">Reference proteome</keyword>
<dbReference type="Proteomes" id="UP000321479">
    <property type="component" value="Chromosome"/>
</dbReference>
<dbReference type="PANTHER" id="PTHR12151:SF25">
    <property type="entry name" value="LINALOOL DEHYDRATASE_ISOMERASE DOMAIN-CONTAINING PROTEIN"/>
    <property type="match status" value="1"/>
</dbReference>
<dbReference type="KEGG" id="mgin:FRZ54_24130"/>
<keyword evidence="2" id="KW-0479">Metal-binding</keyword>
<feature type="disulfide bond" description="Redox-active" evidence="3">
    <location>
        <begin position="98"/>
        <end position="102"/>
    </location>
</feature>
<organism evidence="5 6">
    <name type="scientific">Mucilaginibacter ginsenosidivorans</name>
    <dbReference type="NCBI Taxonomy" id="398053"/>
    <lineage>
        <taxon>Bacteria</taxon>
        <taxon>Pseudomonadati</taxon>
        <taxon>Bacteroidota</taxon>
        <taxon>Sphingobacteriia</taxon>
        <taxon>Sphingobacteriales</taxon>
        <taxon>Sphingobacteriaceae</taxon>
        <taxon>Mucilaginibacter</taxon>
    </lineage>
</organism>
<sequence>MNKTSLIKKILILVVILILPGFLYYLLTVKGENRYHPLPIFGPKPLAGTFHKVKGKEIPDTIFHTLGDFRLYDQHGRTVTPKTFDNKIFVAGFFYTHCPTLCNTINGYIDSLNRNYVKSELAYFVSLSVDPQRDSVKVLDGYSRQFEHPGPKWSFLTGDTATIYPLIRKGFLMNVVDEGKGDFIYPDKLVLVDSHKRIRGYYDISIKDVTRLNDEIKVLMLEEYRSKEKPLY</sequence>
<dbReference type="GO" id="GO:0046872">
    <property type="term" value="F:metal ion binding"/>
    <property type="evidence" value="ECO:0007669"/>
    <property type="project" value="UniProtKB-KW"/>
</dbReference>
<accession>A0A5B8V1X3</accession>
<reference evidence="5 6" key="1">
    <citation type="journal article" date="2017" name="Curr. Microbiol.">
        <title>Mucilaginibacter ginsenosidivorans sp. nov., Isolated from Soil of Ginseng Field.</title>
        <authorList>
            <person name="Kim M.M."/>
            <person name="Siddiqi M.Z."/>
            <person name="Im W.T."/>
        </authorList>
    </citation>
    <scope>NUCLEOTIDE SEQUENCE [LARGE SCALE GENOMIC DNA]</scope>
    <source>
        <strain evidence="5 6">Gsoil 3017</strain>
    </source>
</reference>
<name>A0A5B8V1X3_9SPHI</name>
<dbReference type="PANTHER" id="PTHR12151">
    <property type="entry name" value="ELECTRON TRANSPORT PROTIN SCO1/SENC FAMILY MEMBER"/>
    <property type="match status" value="1"/>
</dbReference>
<evidence type="ECO:0000313" key="6">
    <source>
        <dbReference type="Proteomes" id="UP000321479"/>
    </source>
</evidence>
<evidence type="ECO:0000313" key="5">
    <source>
        <dbReference type="EMBL" id="QEC65527.1"/>
    </source>
</evidence>
<dbReference type="AlphaFoldDB" id="A0A5B8V1X3"/>
<evidence type="ECO:0000256" key="3">
    <source>
        <dbReference type="PIRSR" id="PIRSR603782-2"/>
    </source>
</evidence>